<dbReference type="EMBL" id="JACWMS010000001">
    <property type="protein sequence ID" value="MBD1319054.1"/>
    <property type="molecule type" value="Genomic_DNA"/>
</dbReference>
<reference evidence="1 2" key="1">
    <citation type="submission" date="2020-09" db="EMBL/GenBank/DDBJ databases">
        <title>Novel species in genus Gordonia.</title>
        <authorList>
            <person name="Zhang G."/>
        </authorList>
    </citation>
    <scope>NUCLEOTIDE SEQUENCE [LARGE SCALE GENOMIC DNA]</scope>
    <source>
        <strain evidence="1 2">ON-33</strain>
    </source>
</reference>
<organism evidence="1 2">
    <name type="scientific">Gordonia hankookensis</name>
    <dbReference type="NCBI Taxonomy" id="589403"/>
    <lineage>
        <taxon>Bacteria</taxon>
        <taxon>Bacillati</taxon>
        <taxon>Actinomycetota</taxon>
        <taxon>Actinomycetes</taxon>
        <taxon>Mycobacteriales</taxon>
        <taxon>Gordoniaceae</taxon>
        <taxon>Gordonia</taxon>
    </lineage>
</organism>
<evidence type="ECO:0000313" key="2">
    <source>
        <dbReference type="Proteomes" id="UP000602395"/>
    </source>
</evidence>
<name>A0ABR7W8A4_9ACTN</name>
<protein>
    <recommendedName>
        <fullName evidence="3">Alpha/beta hydrolase</fullName>
    </recommendedName>
</protein>
<sequence length="595" mass="63530">MRPTISELRNWRTHRFGEAAAAAASAAETLDGAMDAAIRAIDATSDWCGESRCAADLTVTRERGHVHEIRNILHRIADEAEDAGADLTHARELVLRVVDTALADGFVVTDLGEVASVDMSKEADAEALGVAIMRALDVIEQIDDDHGARLERLTDDLAAMRTGRPGLRLPDEHTVNPDDVVVMLRSMTATARRELWSRMTPDDRRRVMHADPQTIGNLDGVDFDTRADANEINIRNALTEERQAGRGGGPRAAVLEEFAQRGPDGTAERRFIAFDNTADGRFIEMVGAVGTGTRNATVYVPGTRSSMNRSAESHGVAQDLAQRTGGPVFVYLDGDLPQKVGFEGLPDVVGRGAVAGLLGIGSGLAASIDDSAVETGFARDMAPRLVGFGAALDAELEQRAPEAITTFIGFSYGGSVVGSAEQLGLRADRVVYASAAGTGVFDGPWRNPNPDVDRYSLTAPGDPIQYIQSVPGNPHGSDPDTAAGVVRMDTGFTGPDANGQRTLIEGTSSHGSYWHDPNSDAFRNIVRVINGDDPTPYIERAPDRPTDPYAEGLLDIVVEGGRQIIRDGLGPLGDLLDGDIDLPGPIPDIPLRLPW</sequence>
<evidence type="ECO:0000313" key="1">
    <source>
        <dbReference type="EMBL" id="MBD1319054.1"/>
    </source>
</evidence>
<gene>
    <name evidence="1" type="ORF">IDF66_05620</name>
</gene>
<keyword evidence="2" id="KW-1185">Reference proteome</keyword>
<comment type="caution">
    <text evidence="1">The sequence shown here is derived from an EMBL/GenBank/DDBJ whole genome shotgun (WGS) entry which is preliminary data.</text>
</comment>
<accession>A0ABR7W8A4</accession>
<dbReference type="Proteomes" id="UP000602395">
    <property type="component" value="Unassembled WGS sequence"/>
</dbReference>
<dbReference type="RefSeq" id="WP_190265987.1">
    <property type="nucleotide sequence ID" value="NZ_BAABAD010000003.1"/>
</dbReference>
<evidence type="ECO:0008006" key="3">
    <source>
        <dbReference type="Google" id="ProtNLM"/>
    </source>
</evidence>
<proteinExistence type="predicted"/>